<protein>
    <submittedName>
        <fullName evidence="1">Uncharacterized protein</fullName>
    </submittedName>
</protein>
<organism evidence="1">
    <name type="scientific">marine metagenome</name>
    <dbReference type="NCBI Taxonomy" id="408172"/>
    <lineage>
        <taxon>unclassified sequences</taxon>
        <taxon>metagenomes</taxon>
        <taxon>ecological metagenomes</taxon>
    </lineage>
</organism>
<proteinExistence type="predicted"/>
<gene>
    <name evidence="1" type="ORF">METZ01_LOCUS418336</name>
</gene>
<dbReference type="Gene3D" id="3.40.190.10">
    <property type="entry name" value="Periplasmic binding protein-like II"/>
    <property type="match status" value="1"/>
</dbReference>
<evidence type="ECO:0000313" key="1">
    <source>
        <dbReference type="EMBL" id="SVD65482.1"/>
    </source>
</evidence>
<dbReference type="AlphaFoldDB" id="A0A382X300"/>
<reference evidence="1" key="1">
    <citation type="submission" date="2018-05" db="EMBL/GenBank/DDBJ databases">
        <authorList>
            <person name="Lanie J.A."/>
            <person name="Ng W.-L."/>
            <person name="Kazmierczak K.M."/>
            <person name="Andrzejewski T.M."/>
            <person name="Davidsen T.M."/>
            <person name="Wayne K.J."/>
            <person name="Tettelin H."/>
            <person name="Glass J.I."/>
            <person name="Rusch D."/>
            <person name="Podicherti R."/>
            <person name="Tsui H.-C.T."/>
            <person name="Winkler M.E."/>
        </authorList>
    </citation>
    <scope>NUCLEOTIDE SEQUENCE</scope>
</reference>
<dbReference type="EMBL" id="UINC01164560">
    <property type="protein sequence ID" value="SVD65482.1"/>
    <property type="molecule type" value="Genomic_DNA"/>
</dbReference>
<name>A0A382X300_9ZZZZ</name>
<feature type="non-terminal residue" evidence="1">
    <location>
        <position position="91"/>
    </location>
</feature>
<sequence>MPKITLGSKSHRSTRALGFSSSPIARGVVFGITALFAISCGGEPAGGRARFLSLGTGGTGGIYYPLGGALASLLSLADSSRIYTAEVTGGA</sequence>
<accession>A0A382X300</accession>